<dbReference type="EMBL" id="JAJNOR010000011">
    <property type="protein sequence ID" value="MCD2493740.1"/>
    <property type="molecule type" value="Genomic_DNA"/>
</dbReference>
<dbReference type="SUPFAM" id="SSF51366">
    <property type="entry name" value="Ribulose-phoshate binding barrel"/>
    <property type="match status" value="1"/>
</dbReference>
<evidence type="ECO:0000313" key="1">
    <source>
        <dbReference type="EMBL" id="MCD2493740.1"/>
    </source>
</evidence>
<evidence type="ECO:0008006" key="3">
    <source>
        <dbReference type="Google" id="ProtNLM"/>
    </source>
</evidence>
<sequence length="225" mass="25559">MNSERPYLVIMLTHNDKTVENALEIFEACRDLDVLHWGFKNVGLPAEKMKELVQAIKKAGKVTHMEVVTYSEEECLEAADLAIECGFDYLLGTVYYPSVHEKVRNSPVKFFPFCGKVWGSPSVLGETVEEIVADAKRFEKLGLDGTDLLAYRFIGNADELIKSFKEEITFPVLIAGSVDSYERIDFMKQINPWGFTMGSALFTKKFVKDGTFRENLEEVISYLEK</sequence>
<dbReference type="AlphaFoldDB" id="A0AAP2RLW6"/>
<protein>
    <recommendedName>
        <fullName evidence="3">4-hydroxythreonine-4-phosphate dehydrogenase</fullName>
    </recommendedName>
</protein>
<evidence type="ECO:0000313" key="2">
    <source>
        <dbReference type="Proteomes" id="UP001299265"/>
    </source>
</evidence>
<accession>A0AAP2RLW6</accession>
<gene>
    <name evidence="1" type="ORF">LQE92_14110</name>
</gene>
<proteinExistence type="predicted"/>
<name>A0AAP2RLW6_9FIRM</name>
<dbReference type="InterPro" id="IPR011060">
    <property type="entry name" value="RibuloseP-bd_barrel"/>
</dbReference>
<organism evidence="1 2">
    <name type="scientific">Lientehia hominis</name>
    <dbReference type="NCBI Taxonomy" id="2897778"/>
    <lineage>
        <taxon>Bacteria</taxon>
        <taxon>Bacillati</taxon>
        <taxon>Bacillota</taxon>
        <taxon>Clostridia</taxon>
        <taxon>Lachnospirales</taxon>
        <taxon>Lachnospiraceae</taxon>
        <taxon>Lientehia</taxon>
    </lineage>
</organism>
<keyword evidence="2" id="KW-1185">Reference proteome</keyword>
<dbReference type="RefSeq" id="WP_231063582.1">
    <property type="nucleotide sequence ID" value="NZ_JAJNOR010000011.1"/>
</dbReference>
<dbReference type="Proteomes" id="UP001299265">
    <property type="component" value="Unassembled WGS sequence"/>
</dbReference>
<reference evidence="1 2" key="1">
    <citation type="submission" date="2021-11" db="EMBL/GenBank/DDBJ databases">
        <title>Lacrimispora sp. nov. NSJ-141 isolated from human feces.</title>
        <authorList>
            <person name="Abdugheni R."/>
        </authorList>
    </citation>
    <scope>NUCLEOTIDE SEQUENCE [LARGE SCALE GENOMIC DNA]</scope>
    <source>
        <strain evidence="1 2">NSJ-141</strain>
    </source>
</reference>
<comment type="caution">
    <text evidence="1">The sequence shown here is derived from an EMBL/GenBank/DDBJ whole genome shotgun (WGS) entry which is preliminary data.</text>
</comment>